<gene>
    <name evidence="1" type="ORF">SAMN05660733_03008</name>
</gene>
<accession>A0A1W2DG70</accession>
<proteinExistence type="predicted"/>
<protein>
    <submittedName>
        <fullName evidence="1">Uncharacterized protein</fullName>
    </submittedName>
</protein>
<evidence type="ECO:0000313" key="2">
    <source>
        <dbReference type="Proteomes" id="UP000192840"/>
    </source>
</evidence>
<dbReference type="eggNOG" id="ENOG50323UW">
    <property type="taxonomic scope" value="Bacteria"/>
</dbReference>
<dbReference type="Proteomes" id="UP000192840">
    <property type="component" value="Unassembled WGS sequence"/>
</dbReference>
<dbReference type="OrthoDB" id="3627474at2"/>
<dbReference type="STRING" id="40571.SAMN05660733_03008"/>
<organism evidence="1 2">
    <name type="scientific">Lentzea albidocapillata</name>
    <dbReference type="NCBI Taxonomy" id="40571"/>
    <lineage>
        <taxon>Bacteria</taxon>
        <taxon>Bacillati</taxon>
        <taxon>Actinomycetota</taxon>
        <taxon>Actinomycetes</taxon>
        <taxon>Pseudonocardiales</taxon>
        <taxon>Pseudonocardiaceae</taxon>
        <taxon>Lentzea</taxon>
    </lineage>
</organism>
<dbReference type="AlphaFoldDB" id="A0A1W2DG70"/>
<keyword evidence="2" id="KW-1185">Reference proteome</keyword>
<sequence length="150" mass="16286">MAGDDPRSGDIKVTPAFLKSFQTGYLDPFLNTLDTDPNILELGQTTSSAPGKRRLLAGNEKMFEAARLLVEKYEAPGKGTAPTLYAQIDSMRTYLRDLRGRIDQVVRDVENNEYENVKLTTELSVEQVNAIFSPAAAPPPVAPPPPPAAG</sequence>
<dbReference type="RefSeq" id="WP_030477340.1">
    <property type="nucleotide sequence ID" value="NZ_FWYC01000007.1"/>
</dbReference>
<name>A0A1W2DG70_9PSEU</name>
<reference evidence="2" key="1">
    <citation type="submission" date="2017-04" db="EMBL/GenBank/DDBJ databases">
        <authorList>
            <person name="Varghese N."/>
            <person name="Submissions S."/>
        </authorList>
    </citation>
    <scope>NUCLEOTIDE SEQUENCE [LARGE SCALE GENOMIC DNA]</scope>
    <source>
        <strain evidence="2">DSM 44073</strain>
    </source>
</reference>
<evidence type="ECO:0000313" key="1">
    <source>
        <dbReference type="EMBL" id="SMC96529.1"/>
    </source>
</evidence>
<dbReference type="EMBL" id="FWYC01000007">
    <property type="protein sequence ID" value="SMC96529.1"/>
    <property type="molecule type" value="Genomic_DNA"/>
</dbReference>